<feature type="region of interest" description="Disordered" evidence="4">
    <location>
        <begin position="583"/>
        <end position="669"/>
    </location>
</feature>
<feature type="domain" description="Integrase catalytic" evidence="5">
    <location>
        <begin position="663"/>
        <end position="846"/>
    </location>
</feature>
<dbReference type="GO" id="GO:0046872">
    <property type="term" value="F:metal ion binding"/>
    <property type="evidence" value="ECO:0007669"/>
    <property type="project" value="UniProtKB-KW"/>
</dbReference>
<evidence type="ECO:0000256" key="2">
    <source>
        <dbReference type="ARBA" id="ARBA00022723"/>
    </source>
</evidence>
<proteinExistence type="predicted"/>
<dbReference type="Pfam" id="PF22936">
    <property type="entry name" value="Pol_BBD"/>
    <property type="match status" value="2"/>
</dbReference>
<dbReference type="PANTHER" id="PTHR42648">
    <property type="entry name" value="TRANSPOSASE, PUTATIVE-RELATED"/>
    <property type="match status" value="1"/>
</dbReference>
<evidence type="ECO:0000313" key="7">
    <source>
        <dbReference type="Proteomes" id="UP000829196"/>
    </source>
</evidence>
<feature type="compositionally biased region" description="Basic and acidic residues" evidence="4">
    <location>
        <begin position="594"/>
        <end position="615"/>
    </location>
</feature>
<evidence type="ECO:0000256" key="1">
    <source>
        <dbReference type="ARBA" id="ARBA00022670"/>
    </source>
</evidence>
<dbReference type="Proteomes" id="UP000829196">
    <property type="component" value="Unassembled WGS sequence"/>
</dbReference>
<dbReference type="InterPro" id="IPR057670">
    <property type="entry name" value="SH3_retrovirus"/>
</dbReference>
<dbReference type="GO" id="GO:0006508">
    <property type="term" value="P:proteolysis"/>
    <property type="evidence" value="ECO:0007669"/>
    <property type="project" value="UniProtKB-KW"/>
</dbReference>
<dbReference type="InterPro" id="IPR013103">
    <property type="entry name" value="RVT_2"/>
</dbReference>
<dbReference type="InterPro" id="IPR054722">
    <property type="entry name" value="PolX-like_BBD"/>
</dbReference>
<dbReference type="OrthoDB" id="415822at2759"/>
<dbReference type="GO" id="GO:0015074">
    <property type="term" value="P:DNA integration"/>
    <property type="evidence" value="ECO:0007669"/>
    <property type="project" value="InterPro"/>
</dbReference>
<accession>A0A8T3A243</accession>
<dbReference type="PANTHER" id="PTHR42648:SF32">
    <property type="entry name" value="RIBONUCLEASE H-LIKE DOMAIN, GAG-PRE-INTEGRASE DOMAIN PROTEIN-RELATED"/>
    <property type="match status" value="1"/>
</dbReference>
<keyword evidence="2" id="KW-0479">Metal-binding</keyword>
<keyword evidence="3" id="KW-0378">Hydrolase</keyword>
<dbReference type="InterPro" id="IPR012337">
    <property type="entry name" value="RNaseH-like_sf"/>
</dbReference>
<dbReference type="InterPro" id="IPR039537">
    <property type="entry name" value="Retrotran_Ty1/copia-like"/>
</dbReference>
<evidence type="ECO:0000259" key="5">
    <source>
        <dbReference type="PROSITE" id="PS50994"/>
    </source>
</evidence>
<evidence type="ECO:0000256" key="3">
    <source>
        <dbReference type="ARBA" id="ARBA00022801"/>
    </source>
</evidence>
<feature type="compositionally biased region" description="Basic residues" evidence="4">
    <location>
        <begin position="616"/>
        <end position="625"/>
    </location>
</feature>
<dbReference type="Pfam" id="PF07727">
    <property type="entry name" value="RVT_2"/>
    <property type="match status" value="1"/>
</dbReference>
<organism evidence="6 7">
    <name type="scientific">Dendrobium nobile</name>
    <name type="common">Orchid</name>
    <dbReference type="NCBI Taxonomy" id="94219"/>
    <lineage>
        <taxon>Eukaryota</taxon>
        <taxon>Viridiplantae</taxon>
        <taxon>Streptophyta</taxon>
        <taxon>Embryophyta</taxon>
        <taxon>Tracheophyta</taxon>
        <taxon>Spermatophyta</taxon>
        <taxon>Magnoliopsida</taxon>
        <taxon>Liliopsida</taxon>
        <taxon>Asparagales</taxon>
        <taxon>Orchidaceae</taxon>
        <taxon>Epidendroideae</taxon>
        <taxon>Malaxideae</taxon>
        <taxon>Dendrobiinae</taxon>
        <taxon>Dendrobium</taxon>
    </lineage>
</organism>
<dbReference type="EMBL" id="JAGYWB010000019">
    <property type="protein sequence ID" value="KAI0488458.1"/>
    <property type="molecule type" value="Genomic_DNA"/>
</dbReference>
<gene>
    <name evidence="6" type="ORF">KFK09_028290</name>
</gene>
<reference evidence="6" key="1">
    <citation type="journal article" date="2022" name="Front. Genet.">
        <title>Chromosome-Scale Assembly of the Dendrobium nobile Genome Provides Insights Into the Molecular Mechanism of the Biosynthesis of the Medicinal Active Ingredient of Dendrobium.</title>
        <authorList>
            <person name="Xu Q."/>
            <person name="Niu S.-C."/>
            <person name="Li K.-L."/>
            <person name="Zheng P.-J."/>
            <person name="Zhang X.-J."/>
            <person name="Jia Y."/>
            <person name="Liu Y."/>
            <person name="Niu Y.-X."/>
            <person name="Yu L.-H."/>
            <person name="Chen D.-F."/>
            <person name="Zhang G.-Q."/>
        </authorList>
    </citation>
    <scope>NUCLEOTIDE SEQUENCE</scope>
    <source>
        <tissue evidence="6">Leaf</tissue>
    </source>
</reference>
<dbReference type="GO" id="GO:0003676">
    <property type="term" value="F:nucleic acid binding"/>
    <property type="evidence" value="ECO:0007669"/>
    <property type="project" value="InterPro"/>
</dbReference>
<comment type="caution">
    <text evidence="6">The sequence shown here is derived from an EMBL/GenBank/DDBJ whole genome shotgun (WGS) entry which is preliminary data.</text>
</comment>
<name>A0A8T3A243_DENNO</name>
<dbReference type="InterPro" id="IPR001584">
    <property type="entry name" value="Integrase_cat-core"/>
</dbReference>
<keyword evidence="1" id="KW-0645">Protease</keyword>
<evidence type="ECO:0000313" key="6">
    <source>
        <dbReference type="EMBL" id="KAI0488458.1"/>
    </source>
</evidence>
<dbReference type="Gene3D" id="3.30.420.10">
    <property type="entry name" value="Ribonuclease H-like superfamily/Ribonuclease H"/>
    <property type="match status" value="1"/>
</dbReference>
<keyword evidence="7" id="KW-1185">Reference proteome</keyword>
<dbReference type="AlphaFoldDB" id="A0A8T3A243"/>
<dbReference type="SUPFAM" id="SSF53098">
    <property type="entry name" value="Ribonuclease H-like"/>
    <property type="match status" value="1"/>
</dbReference>
<dbReference type="Pfam" id="PF25597">
    <property type="entry name" value="SH3_retrovirus"/>
    <property type="match status" value="1"/>
</dbReference>
<dbReference type="GO" id="GO:0008233">
    <property type="term" value="F:peptidase activity"/>
    <property type="evidence" value="ECO:0007669"/>
    <property type="project" value="UniProtKB-KW"/>
</dbReference>
<protein>
    <recommendedName>
        <fullName evidence="5">Integrase catalytic domain-containing protein</fullName>
    </recommendedName>
</protein>
<dbReference type="PROSITE" id="PS50994">
    <property type="entry name" value="INTEGRASE"/>
    <property type="match status" value="1"/>
</dbReference>
<sequence length="1199" mass="137052">MTSNDLHVLGFVGPRLTWSNNKKGADRIMERLDRMMVNTISVNHNQHLVVKHLPRIASDHCPILLNTLDSSSKVNKSLKFEDVWASYPASYAMVEKAWNKKDSGTAAEILNYKMKISLKSLFFWSKAMLKNLNLLKGLLKDEILMLQTKEVEVAVLSQDEYYLLKFKTNELNSTWARLSTWWRQRSKVKWIGEAYQNSKFFHSMASARNNKNLSHCIKDGSGIMVEEQNQIEDVLIQFFKTKWCDRRCLLEDWPESQQILDKEDRIQLNNNFKLEEVEKAISEASEFTSPATFVKGRSLKDHVLIAQELFHKFRFSKASKGLVSIKLDMEQECVQNPSFSILINGNLSSWINARSGFKQGFPFLLCNAIYLTWKERNELVNGKNEGNSVYIAAEAVHNFYYDIHYHTRPRESIWYLNNDCSKHMTRDTAEFISLKVRNRGRVTFGDNTIRKVVGSGEEVDMRILRKKEEHLYLHLLLLKGQPFRIWSNTLIILRATLINSLIKLRFIYSSRNINISRIWARSEILRRERERGRGRGSCEGELVRGFTRVASRIALLVLHLEYLVRGRVGRSKEFAFGCGSLPASGGSKRRKPEHVRTEFSMLKDHSSIVEGEEKAKSRKDKKKNQRSFWAESGTDSSETEPEEETTNLCFMGKDQSDQEEEGSHKRPRESMWYLDSGCSRHMTGDASQFVVLESRTGGKFTLGDNTTRKMVGADGLKHNLLSISQFCDKGFIVQFFVDSCIKKLGCEILTIHSDHGREFKNERFGDFCEDEGISHNFLAPRTPQQNGVAERKNRTLVEAARAMLAEYSLPKYFWAEAVNTACYVLNRVNVRAKLEKTPYEILKGRTPNLSHLHVFGCKVFIHNNGKSHLGKFDPKSDEGVFLGYSSVGKSFRVINKRTLMVEETTHIVFDESDPNKHGVEDDDVGEITSGVENLGKGSENLSNGEVEGVTQGVENFVERGETSHTLPRDWRYFTSHPKDLILGDPSIGVKTRHGLRKEVNHSAFISMTEPTTINQALSDEFWILAMQEELNQFVRNDVWELVERPKGQSVVGTKWVFKNKVNDSGVGVRNKARLVAKGYNQIEGIDFEETFAPVARLEAIRVLLAFACYKGFKLFQMDVKSAFLNGEIKEDVFVKQPPGFESSQFLNHKYEMDKAKPINTPMTSSAPLDKDPIGCKVDKRALLELVNSLDNLWSLGLVN</sequence>
<evidence type="ECO:0000256" key="4">
    <source>
        <dbReference type="SAM" id="MobiDB-lite"/>
    </source>
</evidence>
<dbReference type="InterPro" id="IPR036397">
    <property type="entry name" value="RNaseH_sf"/>
</dbReference>